<dbReference type="InterPro" id="IPR022419">
    <property type="entry name" value="Porphobilin_deaminase_cofac_BS"/>
</dbReference>
<evidence type="ECO:0000259" key="4">
    <source>
        <dbReference type="Pfam" id="PF03900"/>
    </source>
</evidence>
<reference evidence="5 6" key="1">
    <citation type="journal article" date="2017" name="Curr. Biol.">
        <title>Genome architecture and evolution of a unichromosomal asexual nematode.</title>
        <authorList>
            <person name="Fradin H."/>
            <person name="Zegar C."/>
            <person name="Gutwein M."/>
            <person name="Lucas J."/>
            <person name="Kovtun M."/>
            <person name="Corcoran D."/>
            <person name="Baugh L.R."/>
            <person name="Kiontke K."/>
            <person name="Gunsalus K."/>
            <person name="Fitch D.H."/>
            <person name="Piano F."/>
        </authorList>
    </citation>
    <scope>NUCLEOTIDE SEQUENCE [LARGE SCALE GENOMIC DNA]</scope>
    <source>
        <strain evidence="5">PF1309</strain>
    </source>
</reference>
<evidence type="ECO:0000256" key="1">
    <source>
        <dbReference type="ARBA" id="ARBA00004735"/>
    </source>
</evidence>
<organism evidence="5 6">
    <name type="scientific">Diploscapter pachys</name>
    <dbReference type="NCBI Taxonomy" id="2018661"/>
    <lineage>
        <taxon>Eukaryota</taxon>
        <taxon>Metazoa</taxon>
        <taxon>Ecdysozoa</taxon>
        <taxon>Nematoda</taxon>
        <taxon>Chromadorea</taxon>
        <taxon>Rhabditida</taxon>
        <taxon>Rhabditina</taxon>
        <taxon>Rhabditomorpha</taxon>
        <taxon>Rhabditoidea</taxon>
        <taxon>Rhabditidae</taxon>
        <taxon>Diploscapter</taxon>
    </lineage>
</organism>
<dbReference type="SUPFAM" id="SSF54782">
    <property type="entry name" value="Porphobilinogen deaminase (hydroxymethylbilane synthase), C-terminal domain"/>
    <property type="match status" value="1"/>
</dbReference>
<dbReference type="GO" id="GO:0004418">
    <property type="term" value="F:hydroxymethylbilane synthase activity"/>
    <property type="evidence" value="ECO:0007669"/>
    <property type="project" value="InterPro"/>
</dbReference>
<dbReference type="InterPro" id="IPR036803">
    <property type="entry name" value="Porphobilinogen_deaminase_C_sf"/>
</dbReference>
<keyword evidence="6" id="KW-1185">Reference proteome</keyword>
<dbReference type="EMBL" id="LIAE01005971">
    <property type="protein sequence ID" value="PAV92835.1"/>
    <property type="molecule type" value="Genomic_DNA"/>
</dbReference>
<accession>A0A2A2M3G8</accession>
<dbReference type="Proteomes" id="UP000218231">
    <property type="component" value="Unassembled WGS sequence"/>
</dbReference>
<dbReference type="Gene3D" id="3.40.50.10090">
    <property type="match status" value="1"/>
</dbReference>
<dbReference type="InterPro" id="IPR003754">
    <property type="entry name" value="4pyrrol_synth_uPrphyn_synth"/>
</dbReference>
<dbReference type="InterPro" id="IPR022418">
    <property type="entry name" value="Porphobilinogen_deaminase_C"/>
</dbReference>
<evidence type="ECO:0000256" key="2">
    <source>
        <dbReference type="ARBA" id="ARBA00033064"/>
    </source>
</evidence>
<dbReference type="PROSITE" id="PS00533">
    <property type="entry name" value="PORPHOBILINOGEN_DEAM"/>
    <property type="match status" value="1"/>
</dbReference>
<dbReference type="UniPathway" id="UPA00251">
    <property type="reaction ID" value="UER00319"/>
</dbReference>
<dbReference type="InterPro" id="IPR000860">
    <property type="entry name" value="HemC"/>
</dbReference>
<dbReference type="GO" id="GO:0005737">
    <property type="term" value="C:cytoplasm"/>
    <property type="evidence" value="ECO:0007669"/>
    <property type="project" value="TreeGrafter"/>
</dbReference>
<dbReference type="CDD" id="cd06578">
    <property type="entry name" value="HemD"/>
    <property type="match status" value="1"/>
</dbReference>
<dbReference type="AlphaFoldDB" id="A0A2A2M3G8"/>
<evidence type="ECO:0000313" key="5">
    <source>
        <dbReference type="EMBL" id="PAV92835.1"/>
    </source>
</evidence>
<dbReference type="Gene3D" id="3.30.160.40">
    <property type="entry name" value="Porphobilinogen deaminase, C-terminal domain"/>
    <property type="match status" value="1"/>
</dbReference>
<dbReference type="SUPFAM" id="SSF69618">
    <property type="entry name" value="HemD-like"/>
    <property type="match status" value="1"/>
</dbReference>
<feature type="domain" description="Porphobilinogen deaminase C-terminal" evidence="4">
    <location>
        <begin position="35"/>
        <end position="86"/>
    </location>
</feature>
<comment type="pathway">
    <text evidence="1">Porphyrin-containing compound metabolism; protoporphyrin-IX biosynthesis; coproporphyrinogen-III from 5-aminolevulinate: step 2/4.</text>
</comment>
<dbReference type="GO" id="GO:0004852">
    <property type="term" value="F:uroporphyrinogen-III synthase activity"/>
    <property type="evidence" value="ECO:0007669"/>
    <property type="project" value="InterPro"/>
</dbReference>
<dbReference type="PANTHER" id="PTHR11557">
    <property type="entry name" value="PORPHOBILINOGEN DEAMINASE"/>
    <property type="match status" value="1"/>
</dbReference>
<name>A0A2A2M3G8_9BILA</name>
<dbReference type="OrthoDB" id="564646at2759"/>
<protein>
    <recommendedName>
        <fullName evidence="2">Hydroxymethylbilane synthase</fullName>
    </recommendedName>
</protein>
<dbReference type="InterPro" id="IPR036108">
    <property type="entry name" value="4pyrrol_syn_uPrphyn_synt_sf"/>
</dbReference>
<dbReference type="PANTHER" id="PTHR11557:SF0">
    <property type="entry name" value="PORPHOBILINOGEN DEAMINASE"/>
    <property type="match status" value="1"/>
</dbReference>
<dbReference type="Pfam" id="PF02602">
    <property type="entry name" value="HEM4"/>
    <property type="match status" value="1"/>
</dbReference>
<evidence type="ECO:0000313" key="6">
    <source>
        <dbReference type="Proteomes" id="UP000218231"/>
    </source>
</evidence>
<comment type="caution">
    <text evidence="5">The sequence shown here is derived from an EMBL/GenBank/DDBJ whole genome shotgun (WGS) entry which is preliminary data.</text>
</comment>
<dbReference type="GO" id="GO:0006782">
    <property type="term" value="P:protoporphyrinogen IX biosynthetic process"/>
    <property type="evidence" value="ECO:0007669"/>
    <property type="project" value="UniProtKB-UniPathway"/>
</dbReference>
<sequence length="331" mass="32787">MLPAPAQGAVGIEVLTSHDEAMVAVAAIDDPATSACVLTERALLAALGADCHSPVAALAALSGEMLTLRAELIAEDGSLFVDGTGEGTDGALRPQPVRAVTGIALSGVLVVRPEPGSTRTLARLRTLGVDAAALPLFATAPVPWDAPDPAAHDALLITSANAVRHAAPTLARLAHLPVIAVGAQTAEAARTAGLTVAIVGTGGVAEALAAASFTRPLHLAGRDHIDSGHPTRIVYASDTIAADPAAFASAAQHRIVLLHSVRAAARVAALLPDRSAIGIAALSPAVRAAAGDGWVLALTADTPTDAALCRVGAAACTPAIDPAAGGGDKAP</sequence>
<proteinExistence type="predicted"/>
<dbReference type="Pfam" id="PF03900">
    <property type="entry name" value="Porphobil_deamC"/>
    <property type="match status" value="1"/>
</dbReference>
<gene>
    <name evidence="5" type="ORF">WR25_20140</name>
</gene>
<feature type="domain" description="Tetrapyrrole biosynthesis uroporphyrinogen III synthase" evidence="3">
    <location>
        <begin position="122"/>
        <end position="210"/>
    </location>
</feature>
<evidence type="ECO:0000259" key="3">
    <source>
        <dbReference type="Pfam" id="PF02602"/>
    </source>
</evidence>